<dbReference type="Proteomes" id="UP001501410">
    <property type="component" value="Unassembled WGS sequence"/>
</dbReference>
<accession>A0ABP8MDM7</accession>
<evidence type="ECO:0000313" key="1">
    <source>
        <dbReference type="EMBL" id="GAA4448915.1"/>
    </source>
</evidence>
<protein>
    <submittedName>
        <fullName evidence="1">Uncharacterized protein</fullName>
    </submittedName>
</protein>
<sequence>MRTNSVMLASEMIVRLETAAEYSDSLKAAVLLRDAQAIHHVVPLPSGGYGFSRQYLDANKSDPQFYRLIRDCNVSVLAYESLKRYVGNEMMQSVSGPGSDTIRERWNELR</sequence>
<reference evidence="2" key="1">
    <citation type="journal article" date="2019" name="Int. J. Syst. Evol. Microbiol.">
        <title>The Global Catalogue of Microorganisms (GCM) 10K type strain sequencing project: providing services to taxonomists for standard genome sequencing and annotation.</title>
        <authorList>
            <consortium name="The Broad Institute Genomics Platform"/>
            <consortium name="The Broad Institute Genome Sequencing Center for Infectious Disease"/>
            <person name="Wu L."/>
            <person name="Ma J."/>
        </authorList>
    </citation>
    <scope>NUCLEOTIDE SEQUENCE [LARGE SCALE GENOMIC DNA]</scope>
    <source>
        <strain evidence="2">JCM 31921</strain>
    </source>
</reference>
<organism evidence="1 2">
    <name type="scientific">Rurimicrobium arvi</name>
    <dbReference type="NCBI Taxonomy" id="2049916"/>
    <lineage>
        <taxon>Bacteria</taxon>
        <taxon>Pseudomonadati</taxon>
        <taxon>Bacteroidota</taxon>
        <taxon>Chitinophagia</taxon>
        <taxon>Chitinophagales</taxon>
        <taxon>Chitinophagaceae</taxon>
        <taxon>Rurimicrobium</taxon>
    </lineage>
</organism>
<name>A0ABP8MDM7_9BACT</name>
<proteinExistence type="predicted"/>
<evidence type="ECO:0000313" key="2">
    <source>
        <dbReference type="Proteomes" id="UP001501410"/>
    </source>
</evidence>
<gene>
    <name evidence="1" type="ORF">GCM10023092_02250</name>
</gene>
<keyword evidence="2" id="KW-1185">Reference proteome</keyword>
<dbReference type="EMBL" id="BAABEZ010000001">
    <property type="protein sequence ID" value="GAA4448915.1"/>
    <property type="molecule type" value="Genomic_DNA"/>
</dbReference>
<comment type="caution">
    <text evidence="1">The sequence shown here is derived from an EMBL/GenBank/DDBJ whole genome shotgun (WGS) entry which is preliminary data.</text>
</comment>